<dbReference type="Proteomes" id="UP001060018">
    <property type="component" value="Chromosome"/>
</dbReference>
<dbReference type="PANTHER" id="PTHR33542:SF3">
    <property type="entry name" value="SIROHYDROCHLORIN FERROCHELATASE, CHLOROPLASTIC"/>
    <property type="match status" value="1"/>
</dbReference>
<dbReference type="RefSeq" id="WP_257745194.1">
    <property type="nucleotide sequence ID" value="NZ_CP102487.1"/>
</dbReference>
<evidence type="ECO:0000256" key="1">
    <source>
        <dbReference type="ARBA" id="ARBA00022723"/>
    </source>
</evidence>
<dbReference type="GO" id="GO:0046872">
    <property type="term" value="F:metal ion binding"/>
    <property type="evidence" value="ECO:0007669"/>
    <property type="project" value="UniProtKB-KW"/>
</dbReference>
<dbReference type="Pfam" id="PF01903">
    <property type="entry name" value="CbiX"/>
    <property type="match status" value="1"/>
</dbReference>
<dbReference type="AlphaFoldDB" id="A0AA94XUH2"/>
<organism evidence="3 4">
    <name type="scientific">Glutamicibacter halophytocola</name>
    <dbReference type="NCBI Taxonomy" id="1933880"/>
    <lineage>
        <taxon>Bacteria</taxon>
        <taxon>Bacillati</taxon>
        <taxon>Actinomycetota</taxon>
        <taxon>Actinomycetes</taxon>
        <taxon>Micrococcales</taxon>
        <taxon>Micrococcaceae</taxon>
        <taxon>Glutamicibacter</taxon>
    </lineage>
</organism>
<protein>
    <submittedName>
        <fullName evidence="3">Sirohydrochlorin chelatase</fullName>
    </submittedName>
</protein>
<accession>A0AA94XUH2</accession>
<dbReference type="SUPFAM" id="SSF53800">
    <property type="entry name" value="Chelatase"/>
    <property type="match status" value="1"/>
</dbReference>
<evidence type="ECO:0000313" key="4">
    <source>
        <dbReference type="Proteomes" id="UP001060018"/>
    </source>
</evidence>
<evidence type="ECO:0000313" key="3">
    <source>
        <dbReference type="EMBL" id="UUX57562.1"/>
    </source>
</evidence>
<proteinExistence type="predicted"/>
<keyword evidence="2" id="KW-0456">Lyase</keyword>
<gene>
    <name evidence="3" type="ORF">NUH22_09470</name>
</gene>
<dbReference type="GO" id="GO:0016829">
    <property type="term" value="F:lyase activity"/>
    <property type="evidence" value="ECO:0007669"/>
    <property type="project" value="UniProtKB-KW"/>
</dbReference>
<sequence length="246" mass="26406">MSQKTQRTIHVIATSHGTDNANGQQLIHDLRAQLEELGKDQIPASLVWHEAYVDVQQPSLDDVVAGLPDTEPAVVLPLLVSDGVHTTLDIAKAVDSRENTVSAGPLGPMPELAQVLADRAEEHLVGDPMVVLAAAGTRLEIGQRQVRDLAGQISRVLDRDVPVGYCAGAKPQISEVVDGALKRPVIVLSSLLADGYFQYKLASTGADVVTRPLLPDVTIAQCFLVRLQETLKQAGYMSPNDEVLTQ</sequence>
<keyword evidence="1" id="KW-0479">Metal-binding</keyword>
<dbReference type="InterPro" id="IPR050963">
    <property type="entry name" value="Sirohydro_Cobaltochel/CbiX"/>
</dbReference>
<dbReference type="PANTHER" id="PTHR33542">
    <property type="entry name" value="SIROHYDROCHLORIN FERROCHELATASE, CHLOROPLASTIC"/>
    <property type="match status" value="1"/>
</dbReference>
<reference evidence="3" key="1">
    <citation type="journal article" date="2022" name="Pest Manag. Sci.">
        <title>Glutamicibacter halophytocola-mediated host fitness of potato tuber moth on Solanaceae crops.</title>
        <authorList>
            <person name="Wang W."/>
            <person name="Xiao G."/>
            <person name="Du G."/>
            <person name="Chang L."/>
            <person name="Yang Y."/>
            <person name="Ye J."/>
            <person name="Chen B."/>
        </authorList>
    </citation>
    <scope>NUCLEOTIDE SEQUENCE</scope>
    <source>
        <strain evidence="3">S2</strain>
    </source>
</reference>
<dbReference type="InterPro" id="IPR002762">
    <property type="entry name" value="CbiX-like"/>
</dbReference>
<dbReference type="Gene3D" id="3.40.50.1400">
    <property type="match status" value="2"/>
</dbReference>
<name>A0AA94XUH2_9MICC</name>
<evidence type="ECO:0000256" key="2">
    <source>
        <dbReference type="ARBA" id="ARBA00023239"/>
    </source>
</evidence>
<dbReference type="EMBL" id="CP102487">
    <property type="protein sequence ID" value="UUX57562.1"/>
    <property type="molecule type" value="Genomic_DNA"/>
</dbReference>